<dbReference type="Proteomes" id="UP000472270">
    <property type="component" value="Unassembled WGS sequence"/>
</dbReference>
<evidence type="ECO:0000256" key="11">
    <source>
        <dbReference type="SAM" id="SignalP"/>
    </source>
</evidence>
<feature type="chain" id="PRO_5025595497" evidence="11">
    <location>
        <begin position="23"/>
        <end position="1625"/>
    </location>
</feature>
<reference evidence="14" key="2">
    <citation type="submission" date="2025-09" db="UniProtKB">
        <authorList>
            <consortium name="Ensembl"/>
        </authorList>
    </citation>
    <scope>IDENTIFICATION</scope>
</reference>
<dbReference type="InterPro" id="IPR036116">
    <property type="entry name" value="FN3_sf"/>
</dbReference>
<dbReference type="SMART" id="SM00186">
    <property type="entry name" value="FBG"/>
    <property type="match status" value="1"/>
</dbReference>
<dbReference type="Gene3D" id="3.90.215.10">
    <property type="entry name" value="Gamma Fibrinogen, chain A, domain 1"/>
    <property type="match status" value="1"/>
</dbReference>
<evidence type="ECO:0000313" key="15">
    <source>
        <dbReference type="Proteomes" id="UP000472270"/>
    </source>
</evidence>
<feature type="signal peptide" evidence="11">
    <location>
        <begin position="1"/>
        <end position="22"/>
    </location>
</feature>
<evidence type="ECO:0000259" key="12">
    <source>
        <dbReference type="PROSITE" id="PS50853"/>
    </source>
</evidence>
<evidence type="ECO:0000256" key="5">
    <source>
        <dbReference type="ARBA" id="ARBA00022536"/>
    </source>
</evidence>
<dbReference type="InterPro" id="IPR000742">
    <property type="entry name" value="EGF"/>
</dbReference>
<feature type="domain" description="Fibronectin type-III" evidence="12">
    <location>
        <begin position="601"/>
        <end position="695"/>
    </location>
</feature>
<dbReference type="Gene3D" id="2.20.25.10">
    <property type="match status" value="1"/>
</dbReference>
<keyword evidence="5" id="KW-0245">EGF-like domain</keyword>
<name>A0A673JXF5_9TELE</name>
<dbReference type="Ensembl" id="ENSSRHT00000056449.1">
    <property type="protein sequence ID" value="ENSSRHP00000054910.1"/>
    <property type="gene ID" value="ENSSRHG00000027213.1"/>
</dbReference>
<comment type="similarity">
    <text evidence="2">Belongs to the tenascin family.</text>
</comment>
<keyword evidence="15" id="KW-1185">Reference proteome</keyword>
<dbReference type="InterPro" id="IPR002181">
    <property type="entry name" value="Fibrinogen_a/b/g_C_dom"/>
</dbReference>
<dbReference type="PANTHER" id="PTHR46708:SF1">
    <property type="entry name" value="TENASCIN"/>
    <property type="match status" value="1"/>
</dbReference>
<dbReference type="SMART" id="SM00181">
    <property type="entry name" value="EGF"/>
    <property type="match status" value="13"/>
</dbReference>
<comment type="subcellular location">
    <subcellularLocation>
        <location evidence="1">Secreted</location>
        <location evidence="1">Extracellular space</location>
        <location evidence="1">Extracellular matrix</location>
    </subcellularLocation>
</comment>
<dbReference type="Pfam" id="PF23106">
    <property type="entry name" value="EGF_Teneurin"/>
    <property type="match status" value="2"/>
</dbReference>
<dbReference type="InterPro" id="IPR003961">
    <property type="entry name" value="FN3_dom"/>
</dbReference>
<evidence type="ECO:0000256" key="10">
    <source>
        <dbReference type="SAM" id="MobiDB-lite"/>
    </source>
</evidence>
<dbReference type="FunFam" id="3.90.215.10:FF:000001">
    <property type="entry name" value="Tenascin isoform 1"/>
    <property type="match status" value="1"/>
</dbReference>
<keyword evidence="4" id="KW-0272">Extracellular matrix</keyword>
<dbReference type="CDD" id="cd00087">
    <property type="entry name" value="FReD"/>
    <property type="match status" value="1"/>
</dbReference>
<evidence type="ECO:0000256" key="3">
    <source>
        <dbReference type="ARBA" id="ARBA00022525"/>
    </source>
</evidence>
<dbReference type="InterPro" id="IPR014716">
    <property type="entry name" value="Fibrinogen_a/b/g_C_1"/>
</dbReference>
<gene>
    <name evidence="14" type="primary">LOC107715542</name>
</gene>
<dbReference type="SUPFAM" id="SSF56496">
    <property type="entry name" value="Fibrinogen C-terminal domain-like"/>
    <property type="match status" value="1"/>
</dbReference>
<dbReference type="InterPro" id="IPR036056">
    <property type="entry name" value="Fibrinogen-like_C"/>
</dbReference>
<reference evidence="14" key="1">
    <citation type="submission" date="2025-08" db="UniProtKB">
        <authorList>
            <consortium name="Ensembl"/>
        </authorList>
    </citation>
    <scope>IDENTIFICATION</scope>
</reference>
<dbReference type="Gene3D" id="2.60.40.10">
    <property type="entry name" value="Immunoglobulins"/>
    <property type="match status" value="9"/>
</dbReference>
<keyword evidence="7" id="KW-0677">Repeat</keyword>
<evidence type="ECO:0000256" key="4">
    <source>
        <dbReference type="ARBA" id="ARBA00022530"/>
    </source>
</evidence>
<dbReference type="FunFam" id="2.10.25.10:FF:000001">
    <property type="entry name" value="Tenascin C"/>
    <property type="match status" value="13"/>
</dbReference>
<dbReference type="SUPFAM" id="SSF49265">
    <property type="entry name" value="Fibronectin type III"/>
    <property type="match status" value="6"/>
</dbReference>
<organism evidence="14 15">
    <name type="scientific">Sinocyclocheilus rhinocerous</name>
    <dbReference type="NCBI Taxonomy" id="307959"/>
    <lineage>
        <taxon>Eukaryota</taxon>
        <taxon>Metazoa</taxon>
        <taxon>Chordata</taxon>
        <taxon>Craniata</taxon>
        <taxon>Vertebrata</taxon>
        <taxon>Euteleostomi</taxon>
        <taxon>Actinopterygii</taxon>
        <taxon>Neopterygii</taxon>
        <taxon>Teleostei</taxon>
        <taxon>Ostariophysi</taxon>
        <taxon>Cypriniformes</taxon>
        <taxon>Cyprinidae</taxon>
        <taxon>Cyprininae</taxon>
        <taxon>Sinocyclocheilus</taxon>
    </lineage>
</organism>
<dbReference type="SMART" id="SM00060">
    <property type="entry name" value="FN3"/>
    <property type="match status" value="9"/>
</dbReference>
<feature type="domain" description="Fibronectin type-III" evidence="12">
    <location>
        <begin position="957"/>
        <end position="1045"/>
    </location>
</feature>
<keyword evidence="3" id="KW-0964">Secreted</keyword>
<evidence type="ECO:0000256" key="9">
    <source>
        <dbReference type="ARBA" id="ARBA00023180"/>
    </source>
</evidence>
<dbReference type="InterPro" id="IPR013783">
    <property type="entry name" value="Ig-like_fold"/>
</dbReference>
<feature type="domain" description="Fibronectin type-III" evidence="12">
    <location>
        <begin position="1046"/>
        <end position="1131"/>
    </location>
</feature>
<keyword evidence="8" id="KW-1015">Disulfide bond</keyword>
<feature type="domain" description="Fibronectin type-III" evidence="12">
    <location>
        <begin position="1136"/>
        <end position="1228"/>
    </location>
</feature>
<accession>A0A673JXF5</accession>
<feature type="domain" description="Fibrinogen C-terminal" evidence="13">
    <location>
        <begin position="1399"/>
        <end position="1614"/>
    </location>
</feature>
<dbReference type="CDD" id="cd00063">
    <property type="entry name" value="FN3"/>
    <property type="match status" value="9"/>
</dbReference>
<dbReference type="NCBIfam" id="NF040941">
    <property type="entry name" value="GGGWT_bact"/>
    <property type="match status" value="1"/>
</dbReference>
<proteinExistence type="inferred from homology"/>
<feature type="region of interest" description="Disordered" evidence="10">
    <location>
        <begin position="939"/>
        <end position="959"/>
    </location>
</feature>
<dbReference type="Pfam" id="PF25024">
    <property type="entry name" value="EGF_TEN"/>
    <property type="match status" value="2"/>
</dbReference>
<keyword evidence="6 11" id="KW-0732">Signal</keyword>
<evidence type="ECO:0000256" key="8">
    <source>
        <dbReference type="ARBA" id="ARBA00023157"/>
    </source>
</evidence>
<evidence type="ECO:0000256" key="2">
    <source>
        <dbReference type="ARBA" id="ARBA00008673"/>
    </source>
</evidence>
<evidence type="ECO:0000256" key="1">
    <source>
        <dbReference type="ARBA" id="ARBA00004498"/>
    </source>
</evidence>
<evidence type="ECO:0000256" key="6">
    <source>
        <dbReference type="ARBA" id="ARBA00022729"/>
    </source>
</evidence>
<dbReference type="PROSITE" id="PS50853">
    <property type="entry name" value="FN3"/>
    <property type="match status" value="7"/>
</dbReference>
<feature type="domain" description="Fibronectin type-III" evidence="12">
    <location>
        <begin position="1313"/>
        <end position="1403"/>
    </location>
</feature>
<feature type="domain" description="Fibronectin type-III" evidence="12">
    <location>
        <begin position="774"/>
        <end position="863"/>
    </location>
</feature>
<evidence type="ECO:0000256" key="7">
    <source>
        <dbReference type="ARBA" id="ARBA00022737"/>
    </source>
</evidence>
<dbReference type="Gene3D" id="2.10.25.10">
    <property type="entry name" value="Laminin"/>
    <property type="match status" value="13"/>
</dbReference>
<dbReference type="PROSITE" id="PS01186">
    <property type="entry name" value="EGF_2"/>
    <property type="match status" value="5"/>
</dbReference>
<dbReference type="GO" id="GO:0031175">
    <property type="term" value="P:neuron projection development"/>
    <property type="evidence" value="ECO:0007669"/>
    <property type="project" value="TreeGrafter"/>
</dbReference>
<dbReference type="FunFam" id="2.60.40.10:FF:000099">
    <property type="entry name" value="Fibronectin 1"/>
    <property type="match status" value="2"/>
</dbReference>
<dbReference type="PANTHER" id="PTHR46708">
    <property type="entry name" value="TENASCIN"/>
    <property type="match status" value="1"/>
</dbReference>
<evidence type="ECO:0000313" key="14">
    <source>
        <dbReference type="Ensembl" id="ENSSRHP00000054910.1"/>
    </source>
</evidence>
<protein>
    <submittedName>
        <fullName evidence="14">Tenascin-like</fullName>
    </submittedName>
</protein>
<dbReference type="PROSITE" id="PS00022">
    <property type="entry name" value="EGF_1"/>
    <property type="match status" value="5"/>
</dbReference>
<dbReference type="Pfam" id="PF00041">
    <property type="entry name" value="fn3"/>
    <property type="match status" value="8"/>
</dbReference>
<feature type="domain" description="Fibronectin type-III" evidence="12">
    <location>
        <begin position="864"/>
        <end position="956"/>
    </location>
</feature>
<sequence length="1625" mass="176981">MGSGGLPFSCLVLATLMTLNHAGLVKKMIRHRREALTIPGIHNVTLPSSSQPVVFNHVYNIKVPGSSLCSVDLDSPVGSDLEQKDAPSGSEVTDHTLDGGNQVVFTHRINIPKQACGCTDGLPDLKELLNRLEMLEGEMSTLREQCATETTCCSAQATGTVGTKPYCSGRGNYSTETCGCICEPGWKGPNCTVPECPGDCNDQGRCINGKCECFNGFAGEDCSVETCLVDCGENGRCINGACVCNEGFSGDDCTETDCLNNCLGRGRCVDSECVCDEPWTGFDCSELICPHDCYDRGRCENGTCYCDKGYTGEDCGAFTCSNDCSGRGFCIDGRCECDAGYSGEDCSSLTCPSDCNQRGRCFNGVCICETGYFGEDCGKLSCPNNCNSRGRCINGRCECNIGFQGHDCLEFSCPNDCNNRGRCVNGQCVCEEGFGGEDCSIKTCPSDCYGRGQCVDGKCICFANFAGEDCSEMSCPSNCLNRGRCVAGQCVCDEGFTGEDCSQRKCPNDCLGRGRCVEGQCVCQEGFEGLDCSVPTCPGNCNNRGRCFNGKCVCDEGFAGDACGERSCPNDCNDAGQCVGGRCVCDEGYIGEDCSEGNFSPPEDLTITDVTTEKVNLTWKNEMLVAEYLVTYVPTSPGGLQLDFRVPGDRTSATVSELEPGIEYLINVYAILNNKKSVPVSARVATYFFFFSISDTSVEVLWDRLNFPFDGWELIFRNTKEENGKIVNNLTPSQTNFEQPGLGPGQEYEVTLSIIKNNTRGPETSSTVVTRIDSPGQIDVDDVTDRSAVISWSIPVAQVDGFRVSYGPSTDLLVHRDVDLPATDTQYSLEDLEPDTEYRVSLSSKRGDVTSELIFESFTTGLDAPTDLKAVDQTDSSITLEWKNSRSSIDGYRIKYGPIAGGAHGEDMFPRRAADTTWATITGLKPGTEYGIGVTAVQNERESEPATTNALTDPDPPRDLEVRDSTETTLELVWKRPRAKISTYRLAFVSADGRREEVELPATATAYTLSGLSPGMRYTVTLVAERGQRRSAPATITASTEEQRPQIGSLSVSDVSWDSFNVSWTIEDGSAFESFVIEVANSAGPERQNLSVSGDARSLWMSGLSPDTSYIITLYGVHQGSILGSIYTQAATGLGALGDLRFSDMTDTTAVVSWTQPRSQPDSYRITYVPVQGGAPMILMADGSRSQVSLTNLIPGEMYQLSLVAVKGLEESEPVSDTFTTALDTPRSLTAVNVTDTKALLLWQPAVATVDGYVITYSADTVPPISEQVSGNTVEFEMSSLAPATQYTVNVFAIRNREKSAPATTDFTTDVDTPRDLVASNIQTDSAVLTWTPPRAAITAYILTFEAADGDVRELNLEPSATSHGLSDLRSSTEHTVRLQAVTEDKRSTRISTVFSTAGTRYRNTKDCSETLLNGETASGPYTIYISGDEKQPVRVYCDMSTDGGGWMVFLRRQSGKLDFYRNWRNYSAGFGDTNDEFWLGLSNLHKISSAGQYELRVDLRDGQESVFAVYDKFYISDPRSRYKIQIGTYSGTAGDSLSYHQNRPFSTYDNDNDIAVTNCALSYKGAFWYKNCHRVNLMGKYGDSSHSKGINWFHWKGHEHSIPFAEMKIRPVNFRNLEGRRRRS</sequence>
<keyword evidence="9" id="KW-0325">Glycoprotein</keyword>
<evidence type="ECO:0000259" key="13">
    <source>
        <dbReference type="PROSITE" id="PS51406"/>
    </source>
</evidence>
<dbReference type="InterPro" id="IPR050991">
    <property type="entry name" value="ECM_Regulatory_Proteins"/>
</dbReference>
<dbReference type="PROSITE" id="PS51406">
    <property type="entry name" value="FIBRINOGEN_C_2"/>
    <property type="match status" value="1"/>
</dbReference>
<dbReference type="GO" id="GO:0005615">
    <property type="term" value="C:extracellular space"/>
    <property type="evidence" value="ECO:0007669"/>
    <property type="project" value="TreeGrafter"/>
</dbReference>
<dbReference type="GO" id="GO:0030155">
    <property type="term" value="P:regulation of cell adhesion"/>
    <property type="evidence" value="ECO:0007669"/>
    <property type="project" value="TreeGrafter"/>
</dbReference>
<dbReference type="Pfam" id="PF00147">
    <property type="entry name" value="Fibrinogen_C"/>
    <property type="match status" value="1"/>
</dbReference>